<proteinExistence type="predicted"/>
<dbReference type="InterPro" id="IPR029044">
    <property type="entry name" value="Nucleotide-diphossugar_trans"/>
</dbReference>
<gene>
    <name evidence="2" type="ORF">ACFQZW_08465</name>
</gene>
<evidence type="ECO:0000259" key="1">
    <source>
        <dbReference type="Pfam" id="PF00535"/>
    </source>
</evidence>
<reference evidence="3" key="1">
    <citation type="journal article" date="2019" name="Int. J. Syst. Evol. Microbiol.">
        <title>The Global Catalogue of Microorganisms (GCM) 10K type strain sequencing project: providing services to taxonomists for standard genome sequencing and annotation.</title>
        <authorList>
            <consortium name="The Broad Institute Genomics Platform"/>
            <consortium name="The Broad Institute Genome Sequencing Center for Infectious Disease"/>
            <person name="Wu L."/>
            <person name="Ma J."/>
        </authorList>
    </citation>
    <scope>NUCLEOTIDE SEQUENCE [LARGE SCALE GENOMIC DNA]</scope>
    <source>
        <strain evidence="3">CCUG 60022</strain>
    </source>
</reference>
<dbReference type="EMBL" id="JBHTIC010000008">
    <property type="protein sequence ID" value="MFD0762112.1"/>
    <property type="molecule type" value="Genomic_DNA"/>
</dbReference>
<sequence length="312" mass="36586">MTPAVSIIVPNYNHAPFLQQRLESIFNQTFQNFEVILLDDCSTDGSVTILKNYSKHPKVSYFSINAKNSGSTFKQWKKGIALAKGTYIWIAESDDYCEPTFLETLLQFFNEDTTLGLVYCQSVDVNEKGKMVYHRINYTQQFKPNIWNANFTMVGKQFLQNYLIVKNVIPNASAVLFKNEFINKAVFSKDLIAMKLCGDWLFWSKIALKTSVGFVAKELNFFRNHPTISRNHTTLKTQQLRLEEEARLRNILSKSAIYNANSTQQLYTKWFQYFTLKKLFNSKLYKVKNMNTSWLQYIWFFIKYQLIKKGWL</sequence>
<evidence type="ECO:0000313" key="2">
    <source>
        <dbReference type="EMBL" id="MFD0762112.1"/>
    </source>
</evidence>
<dbReference type="SUPFAM" id="SSF53448">
    <property type="entry name" value="Nucleotide-diphospho-sugar transferases"/>
    <property type="match status" value="1"/>
</dbReference>
<name>A0ABW2Z7G1_9FLAO</name>
<dbReference type="RefSeq" id="WP_386782356.1">
    <property type="nucleotide sequence ID" value="NZ_JBHTIC010000008.1"/>
</dbReference>
<keyword evidence="3" id="KW-1185">Reference proteome</keyword>
<feature type="domain" description="Glycosyltransferase 2-like" evidence="1">
    <location>
        <begin position="6"/>
        <end position="142"/>
    </location>
</feature>
<accession>A0ABW2Z7G1</accession>
<dbReference type="PANTHER" id="PTHR22916:SF3">
    <property type="entry name" value="UDP-GLCNAC:BETAGAL BETA-1,3-N-ACETYLGLUCOSAMINYLTRANSFERASE-LIKE PROTEIN 1"/>
    <property type="match status" value="1"/>
</dbReference>
<comment type="caution">
    <text evidence="2">The sequence shown here is derived from an EMBL/GenBank/DDBJ whole genome shotgun (WGS) entry which is preliminary data.</text>
</comment>
<dbReference type="CDD" id="cd00761">
    <property type="entry name" value="Glyco_tranf_GTA_type"/>
    <property type="match status" value="1"/>
</dbReference>
<organism evidence="2 3">
    <name type="scientific">Lutibacter aestuarii</name>
    <dbReference type="NCBI Taxonomy" id="861111"/>
    <lineage>
        <taxon>Bacteria</taxon>
        <taxon>Pseudomonadati</taxon>
        <taxon>Bacteroidota</taxon>
        <taxon>Flavobacteriia</taxon>
        <taxon>Flavobacteriales</taxon>
        <taxon>Flavobacteriaceae</taxon>
        <taxon>Lutibacter</taxon>
    </lineage>
</organism>
<dbReference type="Proteomes" id="UP001597032">
    <property type="component" value="Unassembled WGS sequence"/>
</dbReference>
<dbReference type="Pfam" id="PF00535">
    <property type="entry name" value="Glycos_transf_2"/>
    <property type="match status" value="1"/>
</dbReference>
<dbReference type="InterPro" id="IPR001173">
    <property type="entry name" value="Glyco_trans_2-like"/>
</dbReference>
<dbReference type="Gene3D" id="3.90.550.10">
    <property type="entry name" value="Spore Coat Polysaccharide Biosynthesis Protein SpsA, Chain A"/>
    <property type="match status" value="1"/>
</dbReference>
<dbReference type="PANTHER" id="PTHR22916">
    <property type="entry name" value="GLYCOSYLTRANSFERASE"/>
    <property type="match status" value="1"/>
</dbReference>
<protein>
    <submittedName>
        <fullName evidence="2">Glycosyltransferase family 2 protein</fullName>
    </submittedName>
</protein>
<evidence type="ECO:0000313" key="3">
    <source>
        <dbReference type="Proteomes" id="UP001597032"/>
    </source>
</evidence>